<comment type="caution">
    <text evidence="2">The sequence shown here is derived from an EMBL/GenBank/DDBJ whole genome shotgun (WGS) entry which is preliminary data.</text>
</comment>
<protein>
    <submittedName>
        <fullName evidence="2">Uncharacterized protein</fullName>
    </submittedName>
</protein>
<proteinExistence type="predicted"/>
<evidence type="ECO:0000313" key="3">
    <source>
        <dbReference type="Proteomes" id="UP000284716"/>
    </source>
</evidence>
<name>A0A422M2U1_LACPA</name>
<evidence type="ECO:0000313" key="2">
    <source>
        <dbReference type="EMBL" id="RND81303.1"/>
    </source>
</evidence>
<dbReference type="EMBL" id="LKFS01000110">
    <property type="protein sequence ID" value="RND78625.1"/>
    <property type="molecule type" value="Genomic_DNA"/>
</dbReference>
<reference evidence="3 4" key="1">
    <citation type="journal article" date="2018" name="Front. Microbiol.">
        <title>Conversion of Methionine to Cysteine in Lactobacillus paracasei Depends on the Highly Mobile cysK-ctl-cysE Gene Cluster.</title>
        <authorList>
            <person name="Wuthrich D."/>
            <person name="Irmler S."/>
            <person name="Berthoud H."/>
            <person name="Guggenbuhl B."/>
            <person name="Eugster E."/>
            <person name="Bruggmann R."/>
        </authorList>
    </citation>
    <scope>NUCLEOTIDE SEQUENCE [LARGE SCALE GENOMIC DNA]</scope>
    <source>
        <strain evidence="1 3">FAM18157</strain>
        <strain evidence="2 4">FAM18172</strain>
    </source>
</reference>
<evidence type="ECO:0000313" key="4">
    <source>
        <dbReference type="Proteomes" id="UP000285532"/>
    </source>
</evidence>
<gene>
    <name evidence="1" type="ORF">FAM18157_02834</name>
    <name evidence="2" type="ORF">FAM18172_02974</name>
</gene>
<accession>A0A422M2U1</accession>
<dbReference type="EMBL" id="LKFU01000122">
    <property type="protein sequence ID" value="RND81303.1"/>
    <property type="molecule type" value="Genomic_DNA"/>
</dbReference>
<dbReference type="Proteomes" id="UP000284716">
    <property type="component" value="Unassembled WGS sequence"/>
</dbReference>
<dbReference type="Proteomes" id="UP000285532">
    <property type="component" value="Unassembled WGS sequence"/>
</dbReference>
<evidence type="ECO:0000313" key="1">
    <source>
        <dbReference type="EMBL" id="RND78625.1"/>
    </source>
</evidence>
<sequence length="34" mass="3797">MYIKRIGSKVLNLGKSTGFLITHQLMLPAIDSIH</sequence>
<organism evidence="2 4">
    <name type="scientific">Lacticaseibacillus paracasei</name>
    <name type="common">Lactobacillus paracasei</name>
    <dbReference type="NCBI Taxonomy" id="1597"/>
    <lineage>
        <taxon>Bacteria</taxon>
        <taxon>Bacillati</taxon>
        <taxon>Bacillota</taxon>
        <taxon>Bacilli</taxon>
        <taxon>Lactobacillales</taxon>
        <taxon>Lactobacillaceae</taxon>
        <taxon>Lacticaseibacillus</taxon>
    </lineage>
</organism>
<dbReference type="AlphaFoldDB" id="A0A422M2U1"/>